<comment type="caution">
    <text evidence="1">The sequence shown here is derived from an EMBL/GenBank/DDBJ whole genome shotgun (WGS) entry which is preliminary data.</text>
</comment>
<dbReference type="RefSeq" id="WP_192394156.1">
    <property type="nucleotide sequence ID" value="NZ_CAJHIU010000002.1"/>
</dbReference>
<accession>A0ABR9DG85</accession>
<organism evidence="1 2">
    <name type="scientific">Methylomonas fluvii</name>
    <dbReference type="NCBI Taxonomy" id="1854564"/>
    <lineage>
        <taxon>Bacteria</taxon>
        <taxon>Pseudomonadati</taxon>
        <taxon>Pseudomonadota</taxon>
        <taxon>Gammaproteobacteria</taxon>
        <taxon>Methylococcales</taxon>
        <taxon>Methylococcaceae</taxon>
        <taxon>Methylomonas</taxon>
    </lineage>
</organism>
<evidence type="ECO:0000313" key="2">
    <source>
        <dbReference type="Proteomes" id="UP000641152"/>
    </source>
</evidence>
<dbReference type="Proteomes" id="UP000641152">
    <property type="component" value="Unassembled WGS sequence"/>
</dbReference>
<reference evidence="1 2" key="1">
    <citation type="submission" date="2020-09" db="EMBL/GenBank/DDBJ databases">
        <title>Methylomonas albis sp. nov. and Methylomonas fluvii sp. nov.: Two cold-adapted methanotrophs from the River Elbe and an amended description of Methylovulum psychrotolerans strain Eb1.</title>
        <authorList>
            <person name="Bussmann I.K."/>
            <person name="Klings K.-W."/>
            <person name="Warnstedt J."/>
            <person name="Hoppert M."/>
            <person name="Saborowski A."/>
            <person name="Horn F."/>
            <person name="Liebner S."/>
        </authorList>
    </citation>
    <scope>NUCLEOTIDE SEQUENCE [LARGE SCALE GENOMIC DNA]</scope>
    <source>
        <strain evidence="1 2">EbB</strain>
    </source>
</reference>
<protein>
    <submittedName>
        <fullName evidence="1">Uncharacterized protein</fullName>
    </submittedName>
</protein>
<gene>
    <name evidence="1" type="ORF">EBB_12460</name>
</gene>
<dbReference type="EMBL" id="JACXST010000002">
    <property type="protein sequence ID" value="MBD9361328.1"/>
    <property type="molecule type" value="Genomic_DNA"/>
</dbReference>
<proteinExistence type="predicted"/>
<keyword evidence="2" id="KW-1185">Reference proteome</keyword>
<sequence length="200" mass="22466">MRVIFAWLCYASFMAGLYGRPKGWPRLDAVFPPHSIPSPVLWKTSAAVFIFSRNAAMTTKFFNEGETAREATAFAAAFNAFCDIQRAQAVLTLILESYVEDISDENVRNSLFVVQNEMNSGFRTLELFIWPKDNRTTDKPQEFTEVERWADNHLQAAGNLYRLYDNATKAMLVEFEAESLADAKVKAGLFLRDSAKGGAA</sequence>
<name>A0ABR9DG85_9GAMM</name>
<evidence type="ECO:0000313" key="1">
    <source>
        <dbReference type="EMBL" id="MBD9361328.1"/>
    </source>
</evidence>